<protein>
    <submittedName>
        <fullName evidence="1">Unannotated protein</fullName>
    </submittedName>
</protein>
<name>A0A6J7IK37_9ZZZZ</name>
<sequence>MGRLQRVGSIVLSLILLGIPAQAVLAPSSASTVSAPGVTSDLPDYAPASLVTLTGAGWQASEAIHFFVNDDKGEIWSYQTDAVADGDGGVTVQFTLPDTFVAIYNVVATGSSGSRVAYSFTDAVPKTPQSPITVTGPVPPATSYPFGTAPLAITYTGGSGTGAVTYSVTTATTACAVADPAVAVLTILHGTGTCVVKVTKAADSTYASANNTLSVPTNRAQQNPIVVSGPTTGTFGDRSLPITYSGGTGTGAVTYSVSDTSDACVIADDHVSLNIIHGSGTCRVTVTRAADADYLATSGVLAVNLTRIAQTSLTVTGPSTGTFGATDLAITSQGGSGSGAVTYSVSGTSTACVINYADPAAVDIIHGTGDCVIHMAKAADADHFASSDNLSVSVSPAAQDTLQITDPTWGEYGSVGLPIRFTGGSGTGALTYGVTGRSTACALNTSDSTTLDILHGIGACTVTLTQSGDGDYLPASSTLDVDVAKIAQDPIVVTGPAGGTFGDTALPITYTGGSGSGEVTYAVTPDSDACAINANDPTTLDIIHGSGTCVVRVTKATDRDYRVDTDVLKVTLSKRDQSALTITGPTEGTYGDTALPITFTGGTGTGAVSYSVNDSDACTINSDNPAAIDITAGEGTCTLTVIKAGDDDYNAASSDTAVQTASVVFGAPPTRFSVMLSKAVSSIVLVDPLPTDATYQDDFDLSTWVASHVGSGTFTYSVGGSTGCALDAIVDAQLDITSGVGWCRVTIIQAAVSRAWKRSSASVSIDVHRRDASDAQVFVDGSSAPRVVHYGDTFDATANWGPVGSGVLQIEANPVVTNGGCIVTGDESALLTTGDSATGSVTIAEGDYLVDDTTRARCRVRVVERRNDFWHVNYDGVNLILADRPITITAGADTAKTYDGTTTSSGTPTVTDGTLAAGDVLSGCTQSFDTDGAGTGKTLSVTPSTCVITHTAGSIVETRNYAITLATRSDGAIAKADQATLAVATPTSGVYGDKLTPTATGGSGTGTLTFTAFGSGVCEMGSLADAGKLLITAGSGSCDITAHKAGDANYKDSDSIPASVSIGKGTQATLTVATPSSAAYGDRVVPTATGGSGTGALTFTASGACAIPSLGATDAGKLVISGGAGDLCKITAHKAADGTYVLANSAEATVTITKRAATVGFTGSQFWATANANATTASVTFTGTVTAAPGGSVYLSNATVEFLIYASTNVLMTTPDYTCSAAANVAGVATCTKTLGLDNWTVVMRVADANAYFTSPLSDPAVVTVYPPTTDRYTHGGGWLLEPVIPGSPTVGGSPTNNRASFGFSMRYKSGSKTTPWGQLVYTFRGADGYDYVVKSTSWTGGGLAFGTGTASFSGKATVTRIRPESERCFSYYDRDHPTTKYYSAPSYTFRVDVADKSAGDTFAITVSSALGVLYHRAGTTAVQIKISGGNITVH</sequence>
<accession>A0A6J7IK37</accession>
<organism evidence="1">
    <name type="scientific">freshwater metagenome</name>
    <dbReference type="NCBI Taxonomy" id="449393"/>
    <lineage>
        <taxon>unclassified sequences</taxon>
        <taxon>metagenomes</taxon>
        <taxon>ecological metagenomes</taxon>
    </lineage>
</organism>
<dbReference type="EMBL" id="CAFBND010000010">
    <property type="protein sequence ID" value="CAB4930684.1"/>
    <property type="molecule type" value="Genomic_DNA"/>
</dbReference>
<gene>
    <name evidence="1" type="ORF">UFOPK3752_00407</name>
    <name evidence="2" type="ORF">UFOPK4150_00704</name>
</gene>
<proteinExistence type="predicted"/>
<evidence type="ECO:0000313" key="2">
    <source>
        <dbReference type="EMBL" id="CAB5028108.1"/>
    </source>
</evidence>
<reference evidence="1" key="1">
    <citation type="submission" date="2020-05" db="EMBL/GenBank/DDBJ databases">
        <authorList>
            <person name="Chiriac C."/>
            <person name="Salcher M."/>
            <person name="Ghai R."/>
            <person name="Kavagutti S V."/>
        </authorList>
    </citation>
    <scope>NUCLEOTIDE SEQUENCE</scope>
</reference>
<evidence type="ECO:0000313" key="1">
    <source>
        <dbReference type="EMBL" id="CAB4930684.1"/>
    </source>
</evidence>
<dbReference type="EMBL" id="CAFBPU010000011">
    <property type="protein sequence ID" value="CAB5028108.1"/>
    <property type="molecule type" value="Genomic_DNA"/>
</dbReference>